<dbReference type="Pfam" id="PF04972">
    <property type="entry name" value="BON"/>
    <property type="match status" value="1"/>
</dbReference>
<feature type="signal peptide" evidence="1">
    <location>
        <begin position="1"/>
        <end position="22"/>
    </location>
</feature>
<evidence type="ECO:0000313" key="5">
    <source>
        <dbReference type="Proteomes" id="UP000002718"/>
    </source>
</evidence>
<accession>Q2YCW9</accession>
<keyword evidence="5" id="KW-1185">Reference proteome</keyword>
<dbReference type="SMART" id="SM00749">
    <property type="entry name" value="BON"/>
    <property type="match status" value="1"/>
</dbReference>
<organism evidence="3 5">
    <name type="scientific">Nitrosospira multiformis (strain ATCC 25196 / NCIMB 11849 / C 71)</name>
    <dbReference type="NCBI Taxonomy" id="323848"/>
    <lineage>
        <taxon>Bacteria</taxon>
        <taxon>Pseudomonadati</taxon>
        <taxon>Pseudomonadota</taxon>
        <taxon>Betaproteobacteria</taxon>
        <taxon>Nitrosomonadales</taxon>
        <taxon>Nitrosomonadaceae</taxon>
        <taxon>Nitrosospira</taxon>
    </lineage>
</organism>
<keyword evidence="1" id="KW-0732">Signal</keyword>
<reference evidence="3 5" key="3">
    <citation type="journal article" date="2008" name="Appl. Environ. Microbiol.">
        <title>Complete genome sequence of Nitrosospira multiformis, an ammonia-oxidizing bacterium from the soil environment.</title>
        <authorList>
            <person name="Norton J.M."/>
            <person name="Klotz M.G."/>
            <person name="Stein L.Y."/>
            <person name="Arp D.J."/>
            <person name="Bottomley P.J."/>
            <person name="Chain P.S."/>
            <person name="Hauser L.J."/>
            <person name="Land M.L."/>
            <person name="Larimer F.W."/>
            <person name="Shin M.W."/>
            <person name="Starkenburg S.R."/>
        </authorList>
    </citation>
    <scope>NUCLEOTIDE SEQUENCE [LARGE SCALE GENOMIC DNA]</scope>
    <source>
        <strain evidence="3">ATCC 25196</strain>
        <strain evidence="5">ATCC 25196 / NCIMB 11849 / C 71</strain>
    </source>
</reference>
<dbReference type="Gene3D" id="3.30.1340.30">
    <property type="match status" value="1"/>
</dbReference>
<dbReference type="EMBL" id="FNVK01000029">
    <property type="protein sequence ID" value="SEG09535.1"/>
    <property type="molecule type" value="Genomic_DNA"/>
</dbReference>
<feature type="domain" description="BON" evidence="2">
    <location>
        <begin position="44"/>
        <end position="112"/>
    </location>
</feature>
<dbReference type="Proteomes" id="UP000002718">
    <property type="component" value="Chromosome"/>
</dbReference>
<dbReference type="AlphaFoldDB" id="Q2YCW9"/>
<dbReference type="InterPro" id="IPR007055">
    <property type="entry name" value="BON_dom"/>
</dbReference>
<proteinExistence type="predicted"/>
<dbReference type="InterPro" id="IPR051686">
    <property type="entry name" value="Lipoprotein_DolP"/>
</dbReference>
<reference evidence="3" key="2">
    <citation type="submission" date="2005-08" db="EMBL/GenBank/DDBJ databases">
        <title>Complete sequence of Chromosome 1 of Nitrosospira multiformis ATCC 25196.</title>
        <authorList>
            <consortium name="US DOE Joint Genome Institute"/>
            <person name="Copeland A."/>
            <person name="Lucas S."/>
            <person name="Lapidus A."/>
            <person name="Barry K."/>
            <person name="Detter J.C."/>
            <person name="Glavina T."/>
            <person name="Hammon N."/>
            <person name="Israni S."/>
            <person name="Pitluck S."/>
            <person name="Chain P."/>
            <person name="Malfatti S."/>
            <person name="Shin M."/>
            <person name="Vergez L."/>
            <person name="Schmutz J."/>
            <person name="Larimer F."/>
            <person name="Land M."/>
            <person name="Hauser L."/>
            <person name="Kyrpides N."/>
            <person name="Lykidis A."/>
            <person name="Richardson P."/>
        </authorList>
    </citation>
    <scope>NUCLEOTIDE SEQUENCE</scope>
    <source>
        <strain evidence="3">ATCC 25196</strain>
    </source>
</reference>
<evidence type="ECO:0000256" key="1">
    <source>
        <dbReference type="SAM" id="SignalP"/>
    </source>
</evidence>
<dbReference type="InterPro" id="IPR014004">
    <property type="entry name" value="Transpt-assoc_nodulatn_dom_bac"/>
</dbReference>
<evidence type="ECO:0000259" key="2">
    <source>
        <dbReference type="PROSITE" id="PS50914"/>
    </source>
</evidence>
<reference evidence="4 6" key="4">
    <citation type="submission" date="2016-10" db="EMBL/GenBank/DDBJ databases">
        <authorList>
            <person name="de Groot N.N."/>
        </authorList>
    </citation>
    <scope>NUCLEOTIDE SEQUENCE [LARGE SCALE GENOMIC DNA]</scope>
    <source>
        <strain evidence="4 6">Nl13</strain>
    </source>
</reference>
<sequence>MIDRYKPIALAAVALAGALSLAGCGQEEKVHESWKTPEPQAVVDDSTLNSSIQGALKLDPEVRHLDIRVEAHNGTVMLSGFADNQAQLDRVNMLAWMVEGVKKVDNKMNVRGTPAPGDG</sequence>
<dbReference type="PANTHER" id="PTHR34606">
    <property type="entry name" value="BON DOMAIN-CONTAINING PROTEIN"/>
    <property type="match status" value="1"/>
</dbReference>
<dbReference type="EMBL" id="CP000103">
    <property type="protein sequence ID" value="ABB73402.1"/>
    <property type="molecule type" value="Genomic_DNA"/>
</dbReference>
<name>Q2YCW9_NITMU</name>
<feature type="chain" id="PRO_5014309003" evidence="1">
    <location>
        <begin position="23"/>
        <end position="119"/>
    </location>
</feature>
<protein>
    <submittedName>
        <fullName evidence="4">Hyperosmotically inducible protein</fullName>
    </submittedName>
</protein>
<dbReference type="PROSITE" id="PS50914">
    <property type="entry name" value="BON"/>
    <property type="match status" value="1"/>
</dbReference>
<dbReference type="eggNOG" id="COG2823">
    <property type="taxonomic scope" value="Bacteria"/>
</dbReference>
<evidence type="ECO:0000313" key="4">
    <source>
        <dbReference type="EMBL" id="SEG09535.1"/>
    </source>
</evidence>
<reference evidence="5" key="1">
    <citation type="submission" date="2005-08" db="EMBL/GenBank/DDBJ databases">
        <title>Complete sequence of chromosome 1 of Nitrosospira multiformis ATCC 25196.</title>
        <authorList>
            <person name="Copeland A."/>
            <person name="Lucas S."/>
            <person name="Lapidus A."/>
            <person name="Barry K."/>
            <person name="Detter J.C."/>
            <person name="Glavina T."/>
            <person name="Hammon N."/>
            <person name="Israni S."/>
            <person name="Pitluck S."/>
            <person name="Chain P."/>
            <person name="Malfatti S."/>
            <person name="Shin M."/>
            <person name="Vergez L."/>
            <person name="Schmutz J."/>
            <person name="Larimer F."/>
            <person name="Land M."/>
            <person name="Hauser L."/>
            <person name="Kyrpides N."/>
            <person name="Lykidis A."/>
            <person name="Richardson P."/>
        </authorList>
    </citation>
    <scope>NUCLEOTIDE SEQUENCE [LARGE SCALE GENOMIC DNA]</scope>
    <source>
        <strain evidence="5">ATCC 25196 / NCIMB 11849 / C 71</strain>
    </source>
</reference>
<evidence type="ECO:0000313" key="6">
    <source>
        <dbReference type="Proteomes" id="UP000236751"/>
    </source>
</evidence>
<dbReference type="PANTHER" id="PTHR34606:SF15">
    <property type="entry name" value="BON DOMAIN-CONTAINING PROTEIN"/>
    <property type="match status" value="1"/>
</dbReference>
<dbReference type="STRING" id="323848.Nmul_A0093"/>
<gene>
    <name evidence="3" type="ordered locus">Nmul_A0093</name>
    <name evidence="4" type="ORF">SAMN05216403_12916</name>
</gene>
<dbReference type="HOGENOM" id="CLU_2155689_0_0_4"/>
<dbReference type="RefSeq" id="WP_011379457.1">
    <property type="nucleotide sequence ID" value="NC_007614.1"/>
</dbReference>
<evidence type="ECO:0000313" key="3">
    <source>
        <dbReference type="EMBL" id="ABB73402.1"/>
    </source>
</evidence>
<dbReference type="PROSITE" id="PS51257">
    <property type="entry name" value="PROKAR_LIPOPROTEIN"/>
    <property type="match status" value="1"/>
</dbReference>
<dbReference type="KEGG" id="nmu:Nmul_A0093"/>
<dbReference type="Proteomes" id="UP000236751">
    <property type="component" value="Unassembled WGS sequence"/>
</dbReference>
<dbReference type="OrthoDB" id="8537411at2"/>